<evidence type="ECO:0000313" key="2">
    <source>
        <dbReference type="Proteomes" id="UP000027120"/>
    </source>
</evidence>
<gene>
    <name evidence="1" type="ORF">CISIN_1g035249mg</name>
</gene>
<organism evidence="1 2">
    <name type="scientific">Citrus sinensis</name>
    <name type="common">Sweet orange</name>
    <name type="synonym">Citrus aurantium var. sinensis</name>
    <dbReference type="NCBI Taxonomy" id="2711"/>
    <lineage>
        <taxon>Eukaryota</taxon>
        <taxon>Viridiplantae</taxon>
        <taxon>Streptophyta</taxon>
        <taxon>Embryophyta</taxon>
        <taxon>Tracheophyta</taxon>
        <taxon>Spermatophyta</taxon>
        <taxon>Magnoliopsida</taxon>
        <taxon>eudicotyledons</taxon>
        <taxon>Gunneridae</taxon>
        <taxon>Pentapetalae</taxon>
        <taxon>rosids</taxon>
        <taxon>malvids</taxon>
        <taxon>Sapindales</taxon>
        <taxon>Rutaceae</taxon>
        <taxon>Aurantioideae</taxon>
        <taxon>Citrus</taxon>
    </lineage>
</organism>
<name>A0A067GY23_CITSI</name>
<sequence length="69" mass="8101">MLLQHTLEPKRLSYTVYPIHHLNQGRIKVSYKLHSLLLNQEYTYQISILVDSMLTFITTCYGFNISIAQ</sequence>
<accession>A0A067GY23</accession>
<protein>
    <submittedName>
        <fullName evidence="1">Uncharacterized protein</fullName>
    </submittedName>
</protein>
<evidence type="ECO:0000313" key="1">
    <source>
        <dbReference type="EMBL" id="KDO83590.1"/>
    </source>
</evidence>
<proteinExistence type="predicted"/>
<keyword evidence="2" id="KW-1185">Reference proteome</keyword>
<reference evidence="1 2" key="1">
    <citation type="submission" date="2014-04" db="EMBL/GenBank/DDBJ databases">
        <authorList>
            <consortium name="International Citrus Genome Consortium"/>
            <person name="Gmitter F."/>
            <person name="Chen C."/>
            <person name="Farmerie W."/>
            <person name="Harkins T."/>
            <person name="Desany B."/>
            <person name="Mohiuddin M."/>
            <person name="Kodira C."/>
            <person name="Borodovsky M."/>
            <person name="Lomsadze A."/>
            <person name="Burns P."/>
            <person name="Jenkins J."/>
            <person name="Prochnik S."/>
            <person name="Shu S."/>
            <person name="Chapman J."/>
            <person name="Pitluck S."/>
            <person name="Schmutz J."/>
            <person name="Rokhsar D."/>
        </authorList>
    </citation>
    <scope>NUCLEOTIDE SEQUENCE</scope>
</reference>
<dbReference type="Proteomes" id="UP000027120">
    <property type="component" value="Unassembled WGS sequence"/>
</dbReference>
<dbReference type="EMBL" id="KK784874">
    <property type="protein sequence ID" value="KDO83590.1"/>
    <property type="molecule type" value="Genomic_DNA"/>
</dbReference>
<dbReference type="AlphaFoldDB" id="A0A067GY23"/>